<evidence type="ECO:0000259" key="5">
    <source>
        <dbReference type="SMART" id="SM00893"/>
    </source>
</evidence>
<gene>
    <name evidence="6" type="ORF">CBE74_05215</name>
</gene>
<dbReference type="SMART" id="SM00893">
    <property type="entry name" value="ETF"/>
    <property type="match status" value="1"/>
</dbReference>
<dbReference type="PANTHER" id="PTHR43153">
    <property type="entry name" value="ELECTRON TRANSFER FLAVOPROTEIN ALPHA"/>
    <property type="match status" value="1"/>
</dbReference>
<feature type="binding site" evidence="4">
    <location>
        <position position="205"/>
    </location>
    <ligand>
        <name>FAD</name>
        <dbReference type="ChEBI" id="CHEBI:57692"/>
    </ligand>
</feature>
<dbReference type="SUPFAM" id="SSF52467">
    <property type="entry name" value="DHS-like NAD/FAD-binding domain"/>
    <property type="match status" value="1"/>
</dbReference>
<dbReference type="KEGG" id="csil:CBE74_05215"/>
<dbReference type="InterPro" id="IPR001308">
    <property type="entry name" value="ETF_a/FixB"/>
</dbReference>
<comment type="subunit">
    <text evidence="2">Heterodimer of an alpha and a beta subunit.</text>
</comment>
<dbReference type="InterPro" id="IPR014731">
    <property type="entry name" value="ETF_asu_C"/>
</dbReference>
<evidence type="ECO:0000256" key="2">
    <source>
        <dbReference type="ARBA" id="ARBA00011355"/>
    </source>
</evidence>
<dbReference type="Gene3D" id="3.40.50.620">
    <property type="entry name" value="HUPs"/>
    <property type="match status" value="1"/>
</dbReference>
<comment type="cofactor">
    <cofactor evidence="4">
        <name>FAD</name>
        <dbReference type="ChEBI" id="CHEBI:57692"/>
    </cofactor>
    <text evidence="4">Binds 1 FAD per dimer.</text>
</comment>
<dbReference type="InterPro" id="IPR029035">
    <property type="entry name" value="DHS-like_NAD/FAD-binding_dom"/>
</dbReference>
<dbReference type="InterPro" id="IPR014730">
    <property type="entry name" value="ETF_a/b_N"/>
</dbReference>
<comment type="similarity">
    <text evidence="1">Belongs to the ETF alpha-subunit/FixB family.</text>
</comment>
<dbReference type="PIRSF" id="PIRSF000089">
    <property type="entry name" value="Electra_flavoP_a"/>
    <property type="match status" value="1"/>
</dbReference>
<feature type="binding site" evidence="4">
    <location>
        <begin position="262"/>
        <end position="269"/>
    </location>
    <ligand>
        <name>FAD</name>
        <dbReference type="ChEBI" id="CHEBI:57692"/>
    </ligand>
</feature>
<organism evidence="6 7">
    <name type="scientific">Corynebacterium silvaticum</name>
    <dbReference type="NCBI Taxonomy" id="2320431"/>
    <lineage>
        <taxon>Bacteria</taxon>
        <taxon>Bacillati</taxon>
        <taxon>Actinomycetota</taxon>
        <taxon>Actinomycetes</taxon>
        <taxon>Mycobacteriales</taxon>
        <taxon>Corynebacteriaceae</taxon>
        <taxon>Corynebacterium</taxon>
    </lineage>
</organism>
<dbReference type="Proteomes" id="UP000195652">
    <property type="component" value="Chromosome"/>
</dbReference>
<dbReference type="PANTHER" id="PTHR43153:SF1">
    <property type="entry name" value="ELECTRON TRANSFER FLAVOPROTEIN SUBUNIT ALPHA, MITOCHONDRIAL"/>
    <property type="match status" value="1"/>
</dbReference>
<dbReference type="InterPro" id="IPR014729">
    <property type="entry name" value="Rossmann-like_a/b/a_fold"/>
</dbReference>
<dbReference type="Pfam" id="PF01012">
    <property type="entry name" value="ETF"/>
    <property type="match status" value="1"/>
</dbReference>
<dbReference type="OrthoDB" id="9770286at2"/>
<comment type="function">
    <text evidence="3">The electron transfer flavoprotein serves as a specific electron acceptor for other dehydrogenases. It transfers the electrons to the main respiratory chain via ETF-ubiquinone oxidoreductase (ETF dehydrogenase).</text>
</comment>
<feature type="binding site" evidence="4">
    <location>
        <begin position="301"/>
        <end position="302"/>
    </location>
    <ligand>
        <name>FAD</name>
        <dbReference type="ChEBI" id="CHEBI:57692"/>
    </ligand>
</feature>
<proteinExistence type="inferred from homology"/>
<name>A0A7Y4P837_9CORY</name>
<feature type="domain" description="Electron transfer flavoprotein alpha/beta-subunit N-terminal" evidence="5">
    <location>
        <begin position="4"/>
        <end position="192"/>
    </location>
</feature>
<evidence type="ECO:0000313" key="6">
    <source>
        <dbReference type="EMBL" id="ARU45989.1"/>
    </source>
</evidence>
<accession>A0A7Y4P837</accession>
<dbReference type="Pfam" id="PF00766">
    <property type="entry name" value="ETF_alpha"/>
    <property type="match status" value="1"/>
</dbReference>
<dbReference type="GeneID" id="75007660"/>
<keyword evidence="4" id="KW-0274">FAD</keyword>
<evidence type="ECO:0000256" key="1">
    <source>
        <dbReference type="ARBA" id="ARBA00005817"/>
    </source>
</evidence>
<feature type="binding site" evidence="4">
    <location>
        <begin position="245"/>
        <end position="249"/>
    </location>
    <ligand>
        <name>FAD</name>
        <dbReference type="ChEBI" id="CHEBI:57692"/>
    </ligand>
</feature>
<dbReference type="Gene3D" id="3.40.50.1220">
    <property type="entry name" value="TPP-binding domain"/>
    <property type="match status" value="1"/>
</dbReference>
<dbReference type="AlphaFoldDB" id="A0A7Y4P837"/>
<dbReference type="EMBL" id="CP021417">
    <property type="protein sequence ID" value="ARU45989.1"/>
    <property type="molecule type" value="Genomic_DNA"/>
</dbReference>
<dbReference type="GO" id="GO:0033539">
    <property type="term" value="P:fatty acid beta-oxidation using acyl-CoA dehydrogenase"/>
    <property type="evidence" value="ECO:0007669"/>
    <property type="project" value="TreeGrafter"/>
</dbReference>
<feature type="binding site" evidence="4">
    <location>
        <position position="283"/>
    </location>
    <ligand>
        <name>FAD</name>
        <dbReference type="ChEBI" id="CHEBI:57692"/>
    </ligand>
</feature>
<evidence type="ECO:0000313" key="7">
    <source>
        <dbReference type="Proteomes" id="UP000195652"/>
    </source>
</evidence>
<dbReference type="RefSeq" id="WP_087453814.1">
    <property type="nucleotide sequence ID" value="NZ_CP021417.2"/>
</dbReference>
<sequence>MSTVYVLVEHADGQVLPATGELFTAARVLGDVTAVVVGTPGTHEPLVSKLAELGASSIVAAQAADVDSRIVIPQADALSMLAAAAPGPILLDAGVHGNEIAGRLAARLASGVLCDVVGINPDRTAHLSVFGDTVDVSAAVGGASPIYTLRPGSVEAVPAPAAGTVSVMEIPTAAVKDVKVTSFTPAVKGDRPDLTSAKVVVAGGRGVESAENFGSIVEPLADALGGAVGATRDAVDLGYYSAQYQIGQTGVTVSPDVYIGLGISGAIQHTSGMQTSKKIIVINNDEDAPFFSIADLGVVGDIHEITPLLVQEIAQRKA</sequence>
<protein>
    <submittedName>
        <fullName evidence="6">Electron transfer flavoprotein subunit alpha/FixB family protein</fullName>
    </submittedName>
</protein>
<reference evidence="6 7" key="1">
    <citation type="journal article" date="2014" name="BMC Vet. Res.">
        <title>First report of Corynebacterium pseudotuberculosis from caseous lymphadenitis lesions in Black Alentejano pig (Sus scrofa domesticus).</title>
        <authorList>
            <person name="Oliveira M."/>
            <person name="Barroco C."/>
            <person name="Mottola C."/>
            <person name="Santos R."/>
            <person name="Lemsaddek A."/>
            <person name="Tavares L."/>
            <person name="Semedo-Lemsaddek T."/>
        </authorList>
    </citation>
    <scope>NUCLEOTIDE SEQUENCE [LARGE SCALE GENOMIC DNA]</scope>
    <source>
        <strain evidence="6 7">PO100/5</strain>
    </source>
</reference>
<reference evidence="6 7" key="4">
    <citation type="journal article" date="2020" name="PLoS ONE">
        <title>Taxonomic classification of strain PO100/5 shows a broader geographic distribution and genetic markers of the recently described Corynebacterium silvaticum.</title>
        <authorList>
            <person name="Viana M.V.C."/>
            <person name="Profeta R."/>
            <person name="da Silva A.L."/>
            <person name="Hurtado R."/>
            <person name="Cerqueira J.C."/>
            <person name="Ribeiro B.F.S."/>
            <person name="Almeida M.O."/>
            <person name="Morais-Rodrigues F."/>
            <person name="Soares S.C."/>
            <person name="Oliveira M."/>
            <person name="Tavares L."/>
            <person name="Figueiredo H."/>
            <person name="Wattam A.R."/>
            <person name="Barh D."/>
            <person name="Ghosh P."/>
            <person name="Silva A."/>
            <person name="Azevedo V."/>
        </authorList>
    </citation>
    <scope>NUCLEOTIDE SEQUENCE [LARGE SCALE GENOMIC DNA]</scope>
    <source>
        <strain evidence="6 7">PO100/5</strain>
    </source>
</reference>
<feature type="binding site" evidence="4">
    <location>
        <begin position="231"/>
        <end position="232"/>
    </location>
    <ligand>
        <name>FAD</name>
        <dbReference type="ChEBI" id="CHEBI:57692"/>
    </ligand>
</feature>
<reference evidence="6 7" key="2">
    <citation type="journal article" date="2020" name="Antonie Van Leeuwenhoek">
        <title>Phylogenomic characterisation of a novel corynebacterial species pathogenic to animals.</title>
        <authorList>
            <person name="Moller J."/>
            <person name="Musella L."/>
            <person name="Melnikov V."/>
            <person name="Geissdorfer W."/>
            <person name="Burkovski A."/>
            <person name="Sangal V."/>
        </authorList>
    </citation>
    <scope>NUCLEOTIDE SEQUENCE [LARGE SCALE GENOMIC DNA]</scope>
    <source>
        <strain evidence="6 7">PO100/5</strain>
    </source>
</reference>
<evidence type="ECO:0000256" key="3">
    <source>
        <dbReference type="ARBA" id="ARBA00025649"/>
    </source>
</evidence>
<dbReference type="SUPFAM" id="SSF52402">
    <property type="entry name" value="Adenine nucleotide alpha hydrolases-like"/>
    <property type="match status" value="1"/>
</dbReference>
<keyword evidence="7" id="KW-1185">Reference proteome</keyword>
<reference evidence="6 7" key="3">
    <citation type="journal article" date="2020" name="Int. J. Syst. Evol. Microbiol.">
        <title>Corynebacterium silvaticum sp. nov., a unique group of NTTB corynebacteria in wild boar and roe deer.</title>
        <authorList>
            <person name="Dangel A."/>
            <person name="Berger A."/>
            <person name="Rau J."/>
            <person name="Eisenberg T."/>
            <person name="Kampfer P."/>
            <person name="Margos G."/>
            <person name="Contzen M."/>
            <person name="Busse H.J."/>
            <person name="Konrad R."/>
            <person name="Peters M."/>
            <person name="Sting R."/>
            <person name="Sing A."/>
        </authorList>
    </citation>
    <scope>NUCLEOTIDE SEQUENCE [LARGE SCALE GENOMIC DNA]</scope>
    <source>
        <strain evidence="6 7">PO100/5</strain>
    </source>
</reference>
<keyword evidence="4" id="KW-0285">Flavoprotein</keyword>
<evidence type="ECO:0000256" key="4">
    <source>
        <dbReference type="PIRSR" id="PIRSR000089-1"/>
    </source>
</evidence>
<dbReference type="GO" id="GO:0009055">
    <property type="term" value="F:electron transfer activity"/>
    <property type="evidence" value="ECO:0007669"/>
    <property type="project" value="InterPro"/>
</dbReference>
<dbReference type="GO" id="GO:0050660">
    <property type="term" value="F:flavin adenine dinucleotide binding"/>
    <property type="evidence" value="ECO:0007669"/>
    <property type="project" value="InterPro"/>
</dbReference>